<keyword evidence="7" id="KW-0961">Cell wall biogenesis/degradation</keyword>
<dbReference type="PANTHER" id="PTHR13301">
    <property type="entry name" value="X-BOX TRANSCRIPTION FACTOR-RELATED"/>
    <property type="match status" value="1"/>
</dbReference>
<dbReference type="GO" id="GO:0012505">
    <property type="term" value="C:endomembrane system"/>
    <property type="evidence" value="ECO:0007669"/>
    <property type="project" value="UniProtKB-SubCell"/>
</dbReference>
<dbReference type="Proteomes" id="UP001459277">
    <property type="component" value="Unassembled WGS sequence"/>
</dbReference>
<keyword evidence="6" id="KW-0472">Membrane</keyword>
<keyword evidence="5" id="KW-1133">Transmembrane helix</keyword>
<dbReference type="EMBL" id="JAZDWU010000012">
    <property type="protein sequence ID" value="KAK9984552.1"/>
    <property type="molecule type" value="Genomic_DNA"/>
</dbReference>
<evidence type="ECO:0000256" key="6">
    <source>
        <dbReference type="ARBA" id="ARBA00023136"/>
    </source>
</evidence>
<evidence type="ECO:0000256" key="4">
    <source>
        <dbReference type="ARBA" id="ARBA00022692"/>
    </source>
</evidence>
<proteinExistence type="predicted"/>
<evidence type="ECO:0000256" key="5">
    <source>
        <dbReference type="ARBA" id="ARBA00022989"/>
    </source>
</evidence>
<dbReference type="InterPro" id="IPR005150">
    <property type="entry name" value="Cellulose_synth"/>
</dbReference>
<dbReference type="AlphaFoldDB" id="A0AAW2BFL4"/>
<evidence type="ECO:0000256" key="8">
    <source>
        <dbReference type="PIRSR" id="PIRSR605150-2"/>
    </source>
</evidence>
<organism evidence="10 11">
    <name type="scientific">Lithocarpus litseifolius</name>
    <dbReference type="NCBI Taxonomy" id="425828"/>
    <lineage>
        <taxon>Eukaryota</taxon>
        <taxon>Viridiplantae</taxon>
        <taxon>Streptophyta</taxon>
        <taxon>Embryophyta</taxon>
        <taxon>Tracheophyta</taxon>
        <taxon>Spermatophyta</taxon>
        <taxon>Magnoliopsida</taxon>
        <taxon>eudicotyledons</taxon>
        <taxon>Gunneridae</taxon>
        <taxon>Pentapetalae</taxon>
        <taxon>rosids</taxon>
        <taxon>fabids</taxon>
        <taxon>Fagales</taxon>
        <taxon>Fagaceae</taxon>
        <taxon>Lithocarpus</taxon>
    </lineage>
</organism>
<feature type="chain" id="PRO_5043441649" evidence="9">
    <location>
        <begin position="24"/>
        <end position="228"/>
    </location>
</feature>
<dbReference type="Gene3D" id="3.90.550.10">
    <property type="entry name" value="Spore Coat Polysaccharide Biosynthesis Protein SpsA, Chain A"/>
    <property type="match status" value="1"/>
</dbReference>
<feature type="binding site" evidence="8">
    <location>
        <position position="99"/>
    </location>
    <ligand>
        <name>UDP-alpha-D-glucose</name>
        <dbReference type="ChEBI" id="CHEBI:58885"/>
    </ligand>
</feature>
<gene>
    <name evidence="10" type="ORF">SO802_034077</name>
</gene>
<keyword evidence="2" id="KW-0328">Glycosyltransferase</keyword>
<evidence type="ECO:0000313" key="10">
    <source>
        <dbReference type="EMBL" id="KAK9984552.1"/>
    </source>
</evidence>
<keyword evidence="4" id="KW-0812">Transmembrane</keyword>
<reference evidence="10 11" key="1">
    <citation type="submission" date="2024-01" db="EMBL/GenBank/DDBJ databases">
        <title>A telomere-to-telomere, gap-free genome of sweet tea (Lithocarpus litseifolius).</title>
        <authorList>
            <person name="Zhou J."/>
        </authorList>
    </citation>
    <scope>NUCLEOTIDE SEQUENCE [LARGE SCALE GENOMIC DNA]</scope>
    <source>
        <strain evidence="10">Zhou-2022a</strain>
        <tissue evidence="10">Leaf</tissue>
    </source>
</reference>
<evidence type="ECO:0000256" key="2">
    <source>
        <dbReference type="ARBA" id="ARBA00022676"/>
    </source>
</evidence>
<feature type="signal peptide" evidence="9">
    <location>
        <begin position="1"/>
        <end position="23"/>
    </location>
</feature>
<keyword evidence="11" id="KW-1185">Reference proteome</keyword>
<feature type="binding site" evidence="8">
    <location>
        <position position="70"/>
    </location>
    <ligand>
        <name>UDP-alpha-D-glucose</name>
        <dbReference type="ChEBI" id="CHEBI:58885"/>
    </ligand>
</feature>
<dbReference type="GO" id="GO:0016020">
    <property type="term" value="C:membrane"/>
    <property type="evidence" value="ECO:0007669"/>
    <property type="project" value="InterPro"/>
</dbReference>
<comment type="subcellular location">
    <subcellularLocation>
        <location evidence="1">Endomembrane system</location>
        <topology evidence="1">Multi-pass membrane protein</topology>
    </subcellularLocation>
</comment>
<dbReference type="GO" id="GO:0071555">
    <property type="term" value="P:cell wall organization"/>
    <property type="evidence" value="ECO:0007669"/>
    <property type="project" value="UniProtKB-KW"/>
</dbReference>
<dbReference type="Pfam" id="PF03552">
    <property type="entry name" value="Cellulose_synt"/>
    <property type="match status" value="1"/>
</dbReference>
<evidence type="ECO:0000256" key="7">
    <source>
        <dbReference type="ARBA" id="ARBA00023316"/>
    </source>
</evidence>
<comment type="caution">
    <text evidence="10">The sequence shown here is derived from an EMBL/GenBank/DDBJ whole genome shotgun (WGS) entry which is preliminary data.</text>
</comment>
<evidence type="ECO:0000313" key="11">
    <source>
        <dbReference type="Proteomes" id="UP001459277"/>
    </source>
</evidence>
<dbReference type="InterPro" id="IPR029044">
    <property type="entry name" value="Nucleotide-diphossugar_trans"/>
</dbReference>
<evidence type="ECO:0000256" key="3">
    <source>
        <dbReference type="ARBA" id="ARBA00022679"/>
    </source>
</evidence>
<dbReference type="GO" id="GO:0016760">
    <property type="term" value="F:cellulose synthase (UDP-forming) activity"/>
    <property type="evidence" value="ECO:0007669"/>
    <property type="project" value="InterPro"/>
</dbReference>
<keyword evidence="9" id="KW-0732">Signal</keyword>
<accession>A0AAW2BFL4</accession>
<name>A0AAW2BFL4_9ROSI</name>
<sequence>MSLGRIVSFRALVLFLLVSHYDCLMESHLSLHFQGPPLSQVSLSLSHVYIYEKVLPGIEIFVCTANPLIEPPAMVINTVLSVMAYDYPPEKLSVYLSDDGGAELTFYAMVEAARFSKFWLTFCKKFKVEPRSPEAYFRTAVHPLGEPFKAKEWSTMKKLYEDMKKRFETTTKQGQISEEIRQEHKGFSEWTFVASQYDHQTILQRTSYNVPVSWNDYLQIQIFFNFLA</sequence>
<evidence type="ECO:0000256" key="1">
    <source>
        <dbReference type="ARBA" id="ARBA00004127"/>
    </source>
</evidence>
<dbReference type="GO" id="GO:0030244">
    <property type="term" value="P:cellulose biosynthetic process"/>
    <property type="evidence" value="ECO:0007669"/>
    <property type="project" value="InterPro"/>
</dbReference>
<evidence type="ECO:0000256" key="9">
    <source>
        <dbReference type="SAM" id="SignalP"/>
    </source>
</evidence>
<protein>
    <submittedName>
        <fullName evidence="10">Uncharacterized protein</fullName>
    </submittedName>
</protein>
<keyword evidence="3" id="KW-0808">Transferase</keyword>